<keyword evidence="2" id="KW-1185">Reference proteome</keyword>
<protein>
    <submittedName>
        <fullName evidence="1">Uncharacterized protein</fullName>
    </submittedName>
</protein>
<name>A0ACC0A6K6_CATRO</name>
<organism evidence="1 2">
    <name type="scientific">Catharanthus roseus</name>
    <name type="common">Madagascar periwinkle</name>
    <name type="synonym">Vinca rosea</name>
    <dbReference type="NCBI Taxonomy" id="4058"/>
    <lineage>
        <taxon>Eukaryota</taxon>
        <taxon>Viridiplantae</taxon>
        <taxon>Streptophyta</taxon>
        <taxon>Embryophyta</taxon>
        <taxon>Tracheophyta</taxon>
        <taxon>Spermatophyta</taxon>
        <taxon>Magnoliopsida</taxon>
        <taxon>eudicotyledons</taxon>
        <taxon>Gunneridae</taxon>
        <taxon>Pentapetalae</taxon>
        <taxon>asterids</taxon>
        <taxon>lamiids</taxon>
        <taxon>Gentianales</taxon>
        <taxon>Apocynaceae</taxon>
        <taxon>Rauvolfioideae</taxon>
        <taxon>Vinceae</taxon>
        <taxon>Catharanthinae</taxon>
        <taxon>Catharanthus</taxon>
    </lineage>
</organism>
<dbReference type="Proteomes" id="UP001060085">
    <property type="component" value="Linkage Group LG06"/>
</dbReference>
<comment type="caution">
    <text evidence="1">The sequence shown here is derived from an EMBL/GenBank/DDBJ whole genome shotgun (WGS) entry which is preliminary data.</text>
</comment>
<accession>A0ACC0A6K6</accession>
<sequence length="324" mass="35403">MVVKSMAEASKEAKQRRASMSCVEAPIAKNNTQQSSKGPSVMGWPQEITEEVDTPSLALSLFGTLSLPCLTSGILSKSFLCKSVEVKKPSGLLRPGILSWSIVPLFTSIKGSIIALSLSTASLIKLVKEVYLPFVGLLLLLSPCLDVSANICSVNFGFTRQKLMAYLSTKEFQTTSSKTTLEAPTSLTAAGFSGCKKNFCLAVISVQTIDHHLALLLIKLSVYIHHLLAFFPGKMRDQVLSCGFMAARGGRTNRGHRGRYVTVEMFEGLQEQVTQLTQLVIQVLVVLKLEVLHNSVKDPKGGKIALYIPAKFQRIQYAYANFKI</sequence>
<evidence type="ECO:0000313" key="1">
    <source>
        <dbReference type="EMBL" id="KAI5656533.1"/>
    </source>
</evidence>
<dbReference type="EMBL" id="CM044706">
    <property type="protein sequence ID" value="KAI5656533.1"/>
    <property type="molecule type" value="Genomic_DNA"/>
</dbReference>
<evidence type="ECO:0000313" key="2">
    <source>
        <dbReference type="Proteomes" id="UP001060085"/>
    </source>
</evidence>
<gene>
    <name evidence="1" type="ORF">M9H77_25326</name>
</gene>
<proteinExistence type="predicted"/>
<reference evidence="2" key="1">
    <citation type="journal article" date="2023" name="Nat. Plants">
        <title>Single-cell RNA sequencing provides a high-resolution roadmap for understanding the multicellular compartmentation of specialized metabolism.</title>
        <authorList>
            <person name="Sun S."/>
            <person name="Shen X."/>
            <person name="Li Y."/>
            <person name="Li Y."/>
            <person name="Wang S."/>
            <person name="Li R."/>
            <person name="Zhang H."/>
            <person name="Shen G."/>
            <person name="Guo B."/>
            <person name="Wei J."/>
            <person name="Xu J."/>
            <person name="St-Pierre B."/>
            <person name="Chen S."/>
            <person name="Sun C."/>
        </authorList>
    </citation>
    <scope>NUCLEOTIDE SEQUENCE [LARGE SCALE GENOMIC DNA]</scope>
</reference>